<feature type="chain" id="PRO_5030610485" description="Fibronectin type III domain-containing protein" evidence="2">
    <location>
        <begin position="18"/>
        <end position="338"/>
    </location>
</feature>
<reference evidence="3 4" key="1">
    <citation type="submission" date="2020-05" db="EMBL/GenBank/DDBJ databases">
        <authorList>
            <person name="Whitworth D."/>
        </authorList>
    </citation>
    <scope>NUCLEOTIDE SEQUENCE [LARGE SCALE GENOMIC DNA]</scope>
    <source>
        <strain evidence="3 4">CA046A</strain>
    </source>
</reference>
<comment type="caution">
    <text evidence="3">The sequence shown here is derived from an EMBL/GenBank/DDBJ whole genome shotgun (WGS) entry which is preliminary data.</text>
</comment>
<evidence type="ECO:0008006" key="5">
    <source>
        <dbReference type="Google" id="ProtNLM"/>
    </source>
</evidence>
<dbReference type="RefSeq" id="WP_171413566.1">
    <property type="nucleotide sequence ID" value="NZ_JABFJW010000058.1"/>
</dbReference>
<dbReference type="AlphaFoldDB" id="A0A7Y4NCY8"/>
<sequence>MRLPFIGLLLFASTAVAQVPTVTFSSASTSTTGLTITVPKSDCGIPRRFSFTRSGTPCEESLYLYVTTGSCGTRPIAGDLTLATYGPSDTTASGNLSFSVEDLLSARNSTSDAGAAMTCANLTTEMTFNLCAAARRTDSTGFNCQTTYSSVGTPAYVVKYDPAPPATPTIAKVIARDSALSVQVDGAETDSTVVVEAAAVATSDAGTDGDAGTEDAGTDADAGTDGGQGLVGALAVEGTTGPVTRVTKAAGEGNVVISGLTNGVTYRIQATIIDKAGNESTQSAPAEGTPVKSSGLFDAYKDAGGEESGGCAATGGGIAGGAVLAALGIWLSSRRKVS</sequence>
<dbReference type="EMBL" id="JABFJW010000058">
    <property type="protein sequence ID" value="NOK09369.1"/>
    <property type="molecule type" value="Genomic_DNA"/>
</dbReference>
<dbReference type="NCBIfam" id="NF045522">
    <property type="entry name" value="MXAN_2561_fam"/>
    <property type="match status" value="1"/>
</dbReference>
<evidence type="ECO:0000313" key="4">
    <source>
        <dbReference type="Proteomes" id="UP000528460"/>
    </source>
</evidence>
<dbReference type="Proteomes" id="UP000528460">
    <property type="component" value="Unassembled WGS sequence"/>
</dbReference>
<organism evidence="3 4">
    <name type="scientific">Corallococcus exercitus</name>
    <dbReference type="NCBI Taxonomy" id="2316736"/>
    <lineage>
        <taxon>Bacteria</taxon>
        <taxon>Pseudomonadati</taxon>
        <taxon>Myxococcota</taxon>
        <taxon>Myxococcia</taxon>
        <taxon>Myxococcales</taxon>
        <taxon>Cystobacterineae</taxon>
        <taxon>Myxococcaceae</taxon>
        <taxon>Corallococcus</taxon>
    </lineage>
</organism>
<gene>
    <name evidence="3" type="ORF">HNS30_10030</name>
</gene>
<proteinExistence type="predicted"/>
<evidence type="ECO:0000256" key="1">
    <source>
        <dbReference type="SAM" id="MobiDB-lite"/>
    </source>
</evidence>
<keyword evidence="2" id="KW-0732">Signal</keyword>
<evidence type="ECO:0000256" key="2">
    <source>
        <dbReference type="SAM" id="SignalP"/>
    </source>
</evidence>
<evidence type="ECO:0000313" key="3">
    <source>
        <dbReference type="EMBL" id="NOK09369.1"/>
    </source>
</evidence>
<accession>A0A7Y4NCY8</accession>
<feature type="signal peptide" evidence="2">
    <location>
        <begin position="1"/>
        <end position="17"/>
    </location>
</feature>
<name>A0A7Y4NCY8_9BACT</name>
<feature type="region of interest" description="Disordered" evidence="1">
    <location>
        <begin position="204"/>
        <end position="224"/>
    </location>
</feature>
<protein>
    <recommendedName>
        <fullName evidence="5">Fibronectin type III domain-containing protein</fullName>
    </recommendedName>
</protein>